<keyword evidence="3" id="KW-0489">Methyltransferase</keyword>
<evidence type="ECO:0000313" key="3">
    <source>
        <dbReference type="EMBL" id="NEK59924.1"/>
    </source>
</evidence>
<dbReference type="GO" id="GO:0032259">
    <property type="term" value="P:methylation"/>
    <property type="evidence" value="ECO:0007669"/>
    <property type="project" value="UniProtKB-KW"/>
</dbReference>
<sequence>MGGSIDTRTTVTGQEREFLPGMAREWLLPLYDPMSRLFGAQALHRRLLYAADLRPGQAVLEIGCGTGNLLLAAKAAQPAATVVGLDPDLAALAHARRKARRRGLPVQLDRGYADALPYPDGSLDVVLSSFMLHHLPAEQREPAMLEVLRVLRPGGTLHLLDMPGPDPADAHAHAHTHEHRGRRGHRHQMERHLAPDIPGLLRRVGFGDVTETGSSIHRRIGRATSYRAAR</sequence>
<organism evidence="3 4">
    <name type="scientific">Geodermatophilus sabuli</name>
    <dbReference type="NCBI Taxonomy" id="1564158"/>
    <lineage>
        <taxon>Bacteria</taxon>
        <taxon>Bacillati</taxon>
        <taxon>Actinomycetota</taxon>
        <taxon>Actinomycetes</taxon>
        <taxon>Geodermatophilales</taxon>
        <taxon>Geodermatophilaceae</taxon>
        <taxon>Geodermatophilus</taxon>
    </lineage>
</organism>
<reference evidence="3 4" key="1">
    <citation type="submission" date="2020-02" db="EMBL/GenBank/DDBJ databases">
        <title>Geodermatophilus sabuli CPCC 205279 I12A-02694.</title>
        <authorList>
            <person name="Jiang Z."/>
        </authorList>
    </citation>
    <scope>NUCLEOTIDE SEQUENCE [LARGE SCALE GENOMIC DNA]</scope>
    <source>
        <strain evidence="3 4">I12A-02694</strain>
    </source>
</reference>
<dbReference type="Proteomes" id="UP000470246">
    <property type="component" value="Unassembled WGS sequence"/>
</dbReference>
<dbReference type="EMBL" id="JAAGWF010000022">
    <property type="protein sequence ID" value="NEK59924.1"/>
    <property type="molecule type" value="Genomic_DNA"/>
</dbReference>
<dbReference type="InterPro" id="IPR050508">
    <property type="entry name" value="Methyltransf_Superfamily"/>
</dbReference>
<feature type="domain" description="Methyltransferase" evidence="2">
    <location>
        <begin position="59"/>
        <end position="155"/>
    </location>
</feature>
<dbReference type="SUPFAM" id="SSF53335">
    <property type="entry name" value="S-adenosyl-L-methionine-dependent methyltransferases"/>
    <property type="match status" value="1"/>
</dbReference>
<accession>A0A7K3W6U7</accession>
<evidence type="ECO:0000313" key="4">
    <source>
        <dbReference type="Proteomes" id="UP000470246"/>
    </source>
</evidence>
<dbReference type="PANTHER" id="PTHR42912">
    <property type="entry name" value="METHYLTRANSFERASE"/>
    <property type="match status" value="1"/>
</dbReference>
<keyword evidence="4" id="KW-1185">Reference proteome</keyword>
<proteinExistence type="predicted"/>
<dbReference type="CDD" id="cd02440">
    <property type="entry name" value="AdoMet_MTases"/>
    <property type="match status" value="1"/>
</dbReference>
<name>A0A7K3W6U7_9ACTN</name>
<evidence type="ECO:0000259" key="2">
    <source>
        <dbReference type="Pfam" id="PF13649"/>
    </source>
</evidence>
<keyword evidence="3" id="KW-0808">Transferase</keyword>
<dbReference type="Gene3D" id="3.40.50.150">
    <property type="entry name" value="Vaccinia Virus protein VP39"/>
    <property type="match status" value="1"/>
</dbReference>
<protein>
    <submittedName>
        <fullName evidence="3">Methyltransferase domain-containing protein</fullName>
    </submittedName>
</protein>
<dbReference type="RefSeq" id="WP_163483296.1">
    <property type="nucleotide sequence ID" value="NZ_JAAGWF010000022.1"/>
</dbReference>
<feature type="compositionally biased region" description="Basic residues" evidence="1">
    <location>
        <begin position="173"/>
        <end position="188"/>
    </location>
</feature>
<evidence type="ECO:0000256" key="1">
    <source>
        <dbReference type="SAM" id="MobiDB-lite"/>
    </source>
</evidence>
<dbReference type="GO" id="GO:0008168">
    <property type="term" value="F:methyltransferase activity"/>
    <property type="evidence" value="ECO:0007669"/>
    <property type="project" value="UniProtKB-KW"/>
</dbReference>
<dbReference type="InterPro" id="IPR041698">
    <property type="entry name" value="Methyltransf_25"/>
</dbReference>
<dbReference type="Pfam" id="PF13649">
    <property type="entry name" value="Methyltransf_25"/>
    <property type="match status" value="1"/>
</dbReference>
<dbReference type="PANTHER" id="PTHR42912:SF93">
    <property type="entry name" value="N6-ADENOSINE-METHYLTRANSFERASE TMT1A"/>
    <property type="match status" value="1"/>
</dbReference>
<feature type="region of interest" description="Disordered" evidence="1">
    <location>
        <begin position="169"/>
        <end position="188"/>
    </location>
</feature>
<dbReference type="InterPro" id="IPR029063">
    <property type="entry name" value="SAM-dependent_MTases_sf"/>
</dbReference>
<comment type="caution">
    <text evidence="3">The sequence shown here is derived from an EMBL/GenBank/DDBJ whole genome shotgun (WGS) entry which is preliminary data.</text>
</comment>
<dbReference type="AlphaFoldDB" id="A0A7K3W6U7"/>
<gene>
    <name evidence="3" type="ORF">GCU56_18880</name>
</gene>